<dbReference type="PANTHER" id="PTHR48045">
    <property type="entry name" value="UDP-GLYCOSYLTRANSFERASE 72B1"/>
    <property type="match status" value="1"/>
</dbReference>
<evidence type="ECO:0000313" key="3">
    <source>
        <dbReference type="Proteomes" id="UP000272025"/>
    </source>
</evidence>
<dbReference type="PANTHER" id="PTHR48045:SF31">
    <property type="entry name" value="UDP-GLYCOSYLTRANSFERASE 76B1-LIKE"/>
    <property type="match status" value="1"/>
</dbReference>
<dbReference type="GeneID" id="39575692"/>
<keyword evidence="1 2" id="KW-0808">Transferase</keyword>
<dbReference type="EMBL" id="ML119057">
    <property type="protein sequence ID" value="ROT37642.1"/>
    <property type="molecule type" value="Genomic_DNA"/>
</dbReference>
<dbReference type="RefSeq" id="XP_028465448.1">
    <property type="nucleotide sequence ID" value="XM_028607214.1"/>
</dbReference>
<evidence type="ECO:0000256" key="1">
    <source>
        <dbReference type="ARBA" id="ARBA00022679"/>
    </source>
</evidence>
<reference evidence="2 3" key="1">
    <citation type="journal article" date="2018" name="Mol. Ecol.">
        <title>The obligate alkalophilic soda-lake fungus Sodiomyces alkalinus has shifted to a protein diet.</title>
        <authorList>
            <person name="Grum-Grzhimaylo A.A."/>
            <person name="Falkoski D.L."/>
            <person name="van den Heuvel J."/>
            <person name="Valero-Jimenez C.A."/>
            <person name="Min B."/>
            <person name="Choi I.G."/>
            <person name="Lipzen A."/>
            <person name="Daum C.G."/>
            <person name="Aanen D.K."/>
            <person name="Tsang A."/>
            <person name="Henrissat B."/>
            <person name="Bilanenko E.N."/>
            <person name="de Vries R.P."/>
            <person name="van Kan J.A.L."/>
            <person name="Grigoriev I.V."/>
            <person name="Debets A.J.M."/>
        </authorList>
    </citation>
    <scope>NUCLEOTIDE SEQUENCE [LARGE SCALE GENOMIC DNA]</scope>
    <source>
        <strain evidence="2 3">F11</strain>
    </source>
</reference>
<evidence type="ECO:0000313" key="2">
    <source>
        <dbReference type="EMBL" id="ROT37642.1"/>
    </source>
</evidence>
<name>A0A3N2PSZ6_SODAK</name>
<dbReference type="Gene3D" id="3.40.50.2000">
    <property type="entry name" value="Glycogen Phosphorylase B"/>
    <property type="match status" value="2"/>
</dbReference>
<organism evidence="2 3">
    <name type="scientific">Sodiomyces alkalinus (strain CBS 110278 / VKM F-3762 / F11)</name>
    <name type="common">Alkaliphilic filamentous fungus</name>
    <dbReference type="NCBI Taxonomy" id="1314773"/>
    <lineage>
        <taxon>Eukaryota</taxon>
        <taxon>Fungi</taxon>
        <taxon>Dikarya</taxon>
        <taxon>Ascomycota</taxon>
        <taxon>Pezizomycotina</taxon>
        <taxon>Sordariomycetes</taxon>
        <taxon>Hypocreomycetidae</taxon>
        <taxon>Glomerellales</taxon>
        <taxon>Plectosphaerellaceae</taxon>
        <taxon>Sodiomyces</taxon>
    </lineage>
</organism>
<dbReference type="OrthoDB" id="5835829at2759"/>
<dbReference type="GO" id="GO:0008194">
    <property type="term" value="F:UDP-glycosyltransferase activity"/>
    <property type="evidence" value="ECO:0007669"/>
    <property type="project" value="InterPro"/>
</dbReference>
<dbReference type="InterPro" id="IPR002213">
    <property type="entry name" value="UDP_glucos_trans"/>
</dbReference>
<sequence>MHMLVGLLSSAQPGELAASVSITTAGPLAYKSYTTAFGDSIDNGIGTASAINALYSTKFQREPVNHQRSIALFRFILHFDTFAVMRQTHMVFSAKPGMSHLRPLCLLASKIASRQPVIISFLVANVGDIYDKLARELRRYQTDADEPCPGVIRLLAVGELVGEKSELEMKLGFRRVWKCAFDETPMHCHRTGAVFPPVPRPLLVLLDGFQYTWFDVVRDFKPSPPILQWMSMSPLSLLRFAGPPECGPMGDALRDFYDGKVTTAQVQRLETAGNIIKLPGIAPMYDWEFQPEELNLAVKENIWDKISRVAKFVHDADGFVTTWSVSYDREECLREFKAYVNSIRGRPAFHLGPLLPLIDGSADFNSQCLAAEQLSMPTESFEATMTFLDRIATERGARSLMYISFGSEHWPSSTERLYDLLMSLKAKDIPYILAHARCPEAVIRDLIAMFGDPRLNLFINWAPQQSILSHKACGVFLTHGGPGSTLEAATQSVPMICWPFPVDQADSTCHVVQSLEIGWELREVRSGDAGRRPVLATGRSHGHDRDAARAEFNRVLDEAFGPEGEKKREKARRLAEELGACWSPGGHGSRGLSDFLRTYCP</sequence>
<protein>
    <submittedName>
        <fullName evidence="2">UDP-Glycosyltransferase/glycogen phosphorylase</fullName>
    </submittedName>
</protein>
<dbReference type="PROSITE" id="PS00375">
    <property type="entry name" value="UDPGT"/>
    <property type="match status" value="1"/>
</dbReference>
<proteinExistence type="predicted"/>
<dbReference type="InterPro" id="IPR035595">
    <property type="entry name" value="UDP_glycos_trans_CS"/>
</dbReference>
<gene>
    <name evidence="2" type="ORF">SODALDRAFT_201729</name>
</gene>
<keyword evidence="3" id="KW-1185">Reference proteome</keyword>
<dbReference type="Proteomes" id="UP000272025">
    <property type="component" value="Unassembled WGS sequence"/>
</dbReference>
<dbReference type="STRING" id="1314773.A0A3N2PSZ6"/>
<accession>A0A3N2PSZ6</accession>
<dbReference type="SUPFAM" id="SSF53756">
    <property type="entry name" value="UDP-Glycosyltransferase/glycogen phosphorylase"/>
    <property type="match status" value="1"/>
</dbReference>
<dbReference type="AlphaFoldDB" id="A0A3N2PSZ6"/>
<dbReference type="Pfam" id="PF00201">
    <property type="entry name" value="UDPGT"/>
    <property type="match status" value="1"/>
</dbReference>